<dbReference type="Proteomes" id="UP000284557">
    <property type="component" value="Unassembled WGS sequence"/>
</dbReference>
<accession>A0ABD7HQK5</accession>
<comment type="caution">
    <text evidence="1">The sequence shown here is derived from an EMBL/GenBank/DDBJ whole genome shotgun (WGS) entry which is preliminary data.</text>
</comment>
<gene>
    <name evidence="1" type="ORF">D2E76_09970</name>
</gene>
<dbReference type="AlphaFoldDB" id="A0ABD7HQK5"/>
<name>A0ABD7HQK5_9MYCO</name>
<sequence>MTVFESVTGRKQLNRKAFNAFKRIARRFNRGSGLTSKRQVTSSHNPLVAGSSPALQVVLYDVG</sequence>
<evidence type="ECO:0000313" key="1">
    <source>
        <dbReference type="EMBL" id="RIT40120.1"/>
    </source>
</evidence>
<organism evidence="1 2">
    <name type="scientific">Mycobacteroides abscessus</name>
    <dbReference type="NCBI Taxonomy" id="36809"/>
    <lineage>
        <taxon>Bacteria</taxon>
        <taxon>Bacillati</taxon>
        <taxon>Actinomycetota</taxon>
        <taxon>Actinomycetes</taxon>
        <taxon>Mycobacteriales</taxon>
        <taxon>Mycobacteriaceae</taxon>
        <taxon>Mycobacteroides</taxon>
    </lineage>
</organism>
<proteinExistence type="predicted"/>
<dbReference type="EMBL" id="QXBN01000006">
    <property type="protein sequence ID" value="RIT40120.1"/>
    <property type="molecule type" value="Genomic_DNA"/>
</dbReference>
<reference evidence="1 2" key="1">
    <citation type="submission" date="2018-08" db="EMBL/GenBank/DDBJ databases">
        <title>Linezolid Resistance in Mycobacterium abscessus: MIC Distribution and Comprehensive Investigation of Resistance Mechanisms.</title>
        <authorList>
            <person name="Ye M."/>
            <person name="Xu L."/>
            <person name="Zou Y."/>
            <person name="Li B."/>
            <person name="Guo Q."/>
            <person name="Zhang Y."/>
            <person name="Zhan M."/>
            <person name="Xu B."/>
            <person name="Yu F."/>
            <person name="Zhang Z."/>
            <person name="Chu H."/>
        </authorList>
    </citation>
    <scope>NUCLEOTIDE SEQUENCE [LARGE SCALE GENOMIC DNA]</scope>
    <source>
        <strain evidence="1 2">G143</strain>
    </source>
</reference>
<protein>
    <submittedName>
        <fullName evidence="1">Uncharacterized protein</fullName>
    </submittedName>
</protein>
<evidence type="ECO:0000313" key="2">
    <source>
        <dbReference type="Proteomes" id="UP000284557"/>
    </source>
</evidence>